<evidence type="ECO:0000256" key="15">
    <source>
        <dbReference type="ARBA" id="ARBA00023201"/>
    </source>
</evidence>
<feature type="transmembrane region" description="Helical" evidence="17">
    <location>
        <begin position="1746"/>
        <end position="1769"/>
    </location>
</feature>
<dbReference type="FunFam" id="1.10.287.70:FF:000001">
    <property type="entry name" value="Sodium channel protein"/>
    <property type="match status" value="1"/>
</dbReference>
<evidence type="ECO:0000256" key="2">
    <source>
        <dbReference type="ARBA" id="ARBA00022448"/>
    </source>
</evidence>
<feature type="region of interest" description="Disordered" evidence="18">
    <location>
        <begin position="1235"/>
        <end position="1309"/>
    </location>
</feature>
<feature type="transmembrane region" description="Helical" evidence="17">
    <location>
        <begin position="1497"/>
        <end position="1519"/>
    </location>
</feature>
<feature type="domain" description="Ion transport" evidence="19">
    <location>
        <begin position="951"/>
        <end position="1162"/>
    </location>
</feature>
<keyword evidence="8 17" id="KW-0851">Voltage-gated channel</keyword>
<evidence type="ECO:0000259" key="19">
    <source>
        <dbReference type="Pfam" id="PF00520"/>
    </source>
</evidence>
<evidence type="ECO:0000256" key="8">
    <source>
        <dbReference type="ARBA" id="ARBA00022882"/>
    </source>
</evidence>
<feature type="transmembrane region" description="Helical" evidence="17">
    <location>
        <begin position="1016"/>
        <end position="1040"/>
    </location>
</feature>
<feature type="domain" description="Ion transport" evidence="19">
    <location>
        <begin position="114"/>
        <end position="448"/>
    </location>
</feature>
<dbReference type="InterPro" id="IPR044564">
    <property type="entry name" value="Na_chnl_inactivation_gate"/>
</dbReference>
<feature type="transmembrane region" description="Helical" evidence="17">
    <location>
        <begin position="1369"/>
        <end position="1387"/>
    </location>
</feature>
<keyword evidence="10 17" id="KW-0915">Sodium</keyword>
<dbReference type="Gene3D" id="1.10.238.10">
    <property type="entry name" value="EF-hand"/>
    <property type="match status" value="1"/>
</dbReference>
<feature type="transmembrane region" description="Helical" evidence="17">
    <location>
        <begin position="287"/>
        <end position="306"/>
    </location>
</feature>
<feature type="region of interest" description="Disordered" evidence="18">
    <location>
        <begin position="448"/>
        <end position="473"/>
    </location>
</feature>
<feature type="transmembrane region" description="Helical" evidence="17">
    <location>
        <begin position="113"/>
        <end position="132"/>
    </location>
</feature>
<dbReference type="FunFam" id="1.20.120.350:FF:000019">
    <property type="entry name" value="Sodium channel protein"/>
    <property type="match status" value="1"/>
</dbReference>
<feature type="transmembrane region" description="Helical" evidence="17">
    <location>
        <begin position="1816"/>
        <end position="1841"/>
    </location>
</feature>
<dbReference type="Gene3D" id="1.10.287.70">
    <property type="match status" value="4"/>
</dbReference>
<keyword evidence="12 17" id="KW-0472">Membrane</keyword>
<dbReference type="InterPro" id="IPR024583">
    <property type="entry name" value="Na_trans_cytopl"/>
</dbReference>
<feature type="transmembrane region" description="Helical" evidence="17">
    <location>
        <begin position="1916"/>
        <end position="1939"/>
    </location>
</feature>
<evidence type="ECO:0000256" key="18">
    <source>
        <dbReference type="SAM" id="MobiDB-lite"/>
    </source>
</evidence>
<dbReference type="Gene3D" id="1.20.120.350">
    <property type="entry name" value="Voltage-gated potassium channels. Chain C"/>
    <property type="match status" value="4"/>
</dbReference>
<keyword evidence="15 17" id="KW-0739">Sodium transport</keyword>
<feature type="compositionally biased region" description="Low complexity" evidence="18">
    <location>
        <begin position="628"/>
        <end position="649"/>
    </location>
</feature>
<feature type="transmembrane region" description="Helical" evidence="17">
    <location>
        <begin position="1439"/>
        <end position="1462"/>
    </location>
</feature>
<feature type="transmembrane region" description="Helical" evidence="17">
    <location>
        <begin position="1714"/>
        <end position="1734"/>
    </location>
</feature>
<keyword evidence="13" id="KW-1015">Disulfide bond</keyword>
<feature type="transmembrane region" description="Helical" evidence="17">
    <location>
        <begin position="1109"/>
        <end position="1130"/>
    </location>
</feature>
<dbReference type="PRINTS" id="PR00170">
    <property type="entry name" value="NACHANNEL"/>
</dbReference>
<dbReference type="InterPro" id="IPR001696">
    <property type="entry name" value="Na_channel_asu"/>
</dbReference>
<dbReference type="InterPro" id="IPR005821">
    <property type="entry name" value="Ion_trans_dom"/>
</dbReference>
<dbReference type="OrthoDB" id="2984333at2759"/>
<dbReference type="GO" id="GO:0086010">
    <property type="term" value="P:membrane depolarization during action potential"/>
    <property type="evidence" value="ECO:0007669"/>
    <property type="project" value="TreeGrafter"/>
</dbReference>
<feature type="compositionally biased region" description="Basic and acidic residues" evidence="18">
    <location>
        <begin position="1247"/>
        <end position="1269"/>
    </location>
</feature>
<feature type="domain" description="Voltage-gated Na+ ion channel cytoplasmic" evidence="21">
    <location>
        <begin position="532"/>
        <end position="619"/>
    </location>
</feature>
<comment type="caution">
    <text evidence="17">Lacks conserved residue(s) required for the propagation of feature annotation.</text>
</comment>
<feature type="transmembrane region" description="Helical" evidence="17">
    <location>
        <begin position="1630"/>
        <end position="1653"/>
    </location>
</feature>
<feature type="compositionally biased region" description="Low complexity" evidence="18">
    <location>
        <begin position="1287"/>
        <end position="1299"/>
    </location>
</feature>
<evidence type="ECO:0000256" key="3">
    <source>
        <dbReference type="ARBA" id="ARBA00022461"/>
    </source>
</evidence>
<feature type="domain" description="Ion transport" evidence="19">
    <location>
        <begin position="1713"/>
        <end position="1952"/>
    </location>
</feature>
<dbReference type="Gene3D" id="1.20.5.1190">
    <property type="entry name" value="iswi atpase"/>
    <property type="match status" value="1"/>
</dbReference>
<keyword evidence="5" id="KW-0597">Phosphoprotein</keyword>
<dbReference type="InterPro" id="IPR027359">
    <property type="entry name" value="Volt_channel_dom_sf"/>
</dbReference>
<feature type="transmembrane region" description="Helical" evidence="17">
    <location>
        <begin position="260"/>
        <end position="281"/>
    </location>
</feature>
<dbReference type="STRING" id="37653.A0A0L8HNT8"/>
<feature type="transmembrane region" description="Helical" evidence="17">
    <location>
        <begin position="415"/>
        <end position="441"/>
    </location>
</feature>
<dbReference type="CDD" id="cd13433">
    <property type="entry name" value="Na_channel_gate"/>
    <property type="match status" value="1"/>
</dbReference>
<proteinExistence type="inferred from homology"/>
<feature type="transmembrane region" description="Helical" evidence="17">
    <location>
        <begin position="1775"/>
        <end position="1795"/>
    </location>
</feature>
<evidence type="ECO:0000256" key="14">
    <source>
        <dbReference type="ARBA" id="ARBA00023180"/>
    </source>
</evidence>
<evidence type="ECO:0000256" key="4">
    <source>
        <dbReference type="ARBA" id="ARBA00022475"/>
    </source>
</evidence>
<keyword evidence="4" id="KW-1003">Cell membrane</keyword>
<dbReference type="InterPro" id="IPR010526">
    <property type="entry name" value="Na_trans_assoc_dom"/>
</dbReference>
<evidence type="ECO:0000256" key="12">
    <source>
        <dbReference type="ARBA" id="ARBA00023136"/>
    </source>
</evidence>
<comment type="subcellular location">
    <subcellularLocation>
        <location evidence="1 17">Cell membrane</location>
        <topology evidence="1 17">Multi-pass membrane protein</topology>
    </subcellularLocation>
</comment>
<feature type="transmembrane region" description="Helical" evidence="17">
    <location>
        <begin position="1408"/>
        <end position="1427"/>
    </location>
</feature>
<evidence type="ECO:0000256" key="11">
    <source>
        <dbReference type="ARBA" id="ARBA00023065"/>
    </source>
</evidence>
<feature type="transmembrane region" description="Helical" evidence="17">
    <location>
        <begin position="1142"/>
        <end position="1162"/>
    </location>
</feature>
<keyword evidence="14" id="KW-0325">Glycoprotein</keyword>
<dbReference type="FunFam" id="1.20.120.350:FF:000026">
    <property type="entry name" value="Sodium channel protein"/>
    <property type="match status" value="1"/>
</dbReference>
<protein>
    <recommendedName>
        <fullName evidence="17">Sodium channel protein</fullName>
    </recommendedName>
</protein>
<evidence type="ECO:0000256" key="16">
    <source>
        <dbReference type="ARBA" id="ARBA00023303"/>
    </source>
</evidence>
<dbReference type="Pfam" id="PF11933">
    <property type="entry name" value="Na_trans_cytopl"/>
    <property type="match status" value="1"/>
</dbReference>
<dbReference type="Pfam" id="PF00520">
    <property type="entry name" value="Ion_trans"/>
    <property type="match status" value="4"/>
</dbReference>
<evidence type="ECO:0000256" key="9">
    <source>
        <dbReference type="ARBA" id="ARBA00022989"/>
    </source>
</evidence>
<feature type="transmembrane region" description="Helical" evidence="17">
    <location>
        <begin position="942"/>
        <end position="966"/>
    </location>
</feature>
<evidence type="ECO:0000256" key="1">
    <source>
        <dbReference type="ARBA" id="ARBA00004651"/>
    </source>
</evidence>
<dbReference type="SUPFAM" id="SSF81324">
    <property type="entry name" value="Voltage-gated potassium channels"/>
    <property type="match status" value="4"/>
</dbReference>
<comment type="function">
    <text evidence="17">Mediates the voltage-dependent sodium ion permeability of excitable membranes. Assuming opened or closed conformations in response to the voltage difference across the membrane, the protein forms a sodium-selective channel through which Na(+) ions may pass in accordance with their electrochemical gradient.</text>
</comment>
<keyword evidence="2 17" id="KW-0813">Transport</keyword>
<keyword evidence="7" id="KW-0677">Repeat</keyword>
<evidence type="ECO:0000256" key="13">
    <source>
        <dbReference type="ARBA" id="ARBA00023157"/>
    </source>
</evidence>
<dbReference type="EMBL" id="KQ417653">
    <property type="protein sequence ID" value="KOF90908.1"/>
    <property type="molecule type" value="Genomic_DNA"/>
</dbReference>
<dbReference type="PANTHER" id="PTHR10037">
    <property type="entry name" value="VOLTAGE-GATED CATION CHANNEL CALCIUM AND SODIUM"/>
    <property type="match status" value="1"/>
</dbReference>
<feature type="region of interest" description="Disordered" evidence="18">
    <location>
        <begin position="2076"/>
        <end position="2138"/>
    </location>
</feature>
<accession>A0A0L8HNT8</accession>
<evidence type="ECO:0000256" key="6">
    <source>
        <dbReference type="ARBA" id="ARBA00022692"/>
    </source>
</evidence>
<feature type="compositionally biased region" description="Polar residues" evidence="18">
    <location>
        <begin position="2112"/>
        <end position="2125"/>
    </location>
</feature>
<dbReference type="Pfam" id="PF06512">
    <property type="entry name" value="Na_trans_assoc"/>
    <property type="match status" value="1"/>
</dbReference>
<feature type="domain" description="Ion transport" evidence="19">
    <location>
        <begin position="1367"/>
        <end position="1663"/>
    </location>
</feature>
<feature type="domain" description="Sodium ion transport-associated" evidence="20">
    <location>
        <begin position="1165"/>
        <end position="1362"/>
    </location>
</feature>
<feature type="compositionally biased region" description="Pro residues" evidence="18">
    <location>
        <begin position="2082"/>
        <end position="2094"/>
    </location>
</feature>
<evidence type="ECO:0000256" key="7">
    <source>
        <dbReference type="ARBA" id="ARBA00022737"/>
    </source>
</evidence>
<reference evidence="22" key="1">
    <citation type="submission" date="2015-07" db="EMBL/GenBank/DDBJ databases">
        <title>MeaNS - Measles Nucleotide Surveillance Program.</title>
        <authorList>
            <person name="Tran T."/>
            <person name="Druce J."/>
        </authorList>
    </citation>
    <scope>NUCLEOTIDE SEQUENCE</scope>
    <source>
        <strain evidence="22">UCB-OBI-ISO-001</strain>
        <tissue evidence="22">Gonad</tissue>
    </source>
</reference>
<evidence type="ECO:0000259" key="20">
    <source>
        <dbReference type="Pfam" id="PF06512"/>
    </source>
</evidence>
<dbReference type="PANTHER" id="PTHR10037:SF288">
    <property type="entry name" value="SODIUM CHANNEL PROTEIN PARA"/>
    <property type="match status" value="1"/>
</dbReference>
<keyword evidence="6 17" id="KW-0812">Transmembrane</keyword>
<evidence type="ECO:0000256" key="17">
    <source>
        <dbReference type="RuleBase" id="RU361132"/>
    </source>
</evidence>
<name>A0A0L8HNT8_OCTBM</name>
<keyword evidence="9 17" id="KW-1133">Transmembrane helix</keyword>
<comment type="similarity">
    <text evidence="17">Belongs to the sodium channel (TC 1.A.1.10) family.</text>
</comment>
<feature type="transmembrane region" description="Helical" evidence="17">
    <location>
        <begin position="987"/>
        <end position="1010"/>
    </location>
</feature>
<feature type="region of interest" description="Disordered" evidence="18">
    <location>
        <begin position="528"/>
        <end position="568"/>
    </location>
</feature>
<dbReference type="GO" id="GO:0005248">
    <property type="term" value="F:voltage-gated sodium channel activity"/>
    <property type="evidence" value="ECO:0007669"/>
    <property type="project" value="InterPro"/>
</dbReference>
<dbReference type="GO" id="GO:0001518">
    <property type="term" value="C:voltage-gated sodium channel complex"/>
    <property type="evidence" value="ECO:0007669"/>
    <property type="project" value="UniProtKB-UniRule"/>
</dbReference>
<keyword evidence="16 17" id="KW-0407">Ion channel</keyword>
<evidence type="ECO:0000256" key="10">
    <source>
        <dbReference type="ARBA" id="ARBA00023053"/>
    </source>
</evidence>
<dbReference type="InterPro" id="IPR043203">
    <property type="entry name" value="VGCC_Ca_Na"/>
</dbReference>
<sequence length="2138" mass="243322">METDRDVEAEADTRSSGYFRLFTRETLFDIERRIAERRAQAEDADSDEEENVMELKPNPKFEAGKGLPPSIGEVPGKFQGRPLEDLDEYYHNMKCFCVIARDKTIFRFSATKAIFLLVVILTIVCNCVFMTMKDNPLPTAEEKVAEFLLSIGPHGGTDRNLWHYVMLEKKTHQAEQNHGCGRYRCHTNGICTSGTYVFTGIYTCEALIKLFARGFILEPFTYLRDAWNWLDFVVIGLAYLTEVVDLGNLSALRTFRVLRALKTVAVIPGLKTIVGALLEAVRRLRDVMILTCFMLSIFALIGMQLYQGTLRSKCIKNIVDNENITDEEWMEHVLNKDNWGEDYYGNTLVCGNASGAGQCAENFTCLQEIGDNPNFGYTSFDNFAWAMLCAFRLMTQDYWENLYQLVIRAEGPIHALFFILVIFLGSFYLVNLILAIVAMSYDEQQKQDQADAEEEEAERKQEEEKQCEEKSREEAIVRSTSDYSCKSVELPAVTVDAADKGDLSDRMSIHSEAGSDVKRKLSVKLSGKSKRASLSLPGSPFPLRRGSKTSQLSWRKVKNTRANDRQPLMPHYLENLNLPFADDSNAVTPTSDDLCNLPLKSVLNGRRSSFLSHQRRWSHVDGRLSSRRSSYASQISRTSHTSRHSQQSSGDPLKFKEGKLDNPWNWGKRRGSHLLPEVVVDKTKLEDNIYLHTYLYREREIYIHRFVYTSFQQVGIVLSVDGMAFLKIVNKHNAFCIPKTEAITFPADETTVALFEAVAGHPAIRTSVFAKLTLKPFGSSNVYQAVVLTAELNGYKTWTTCSRHVLYSEHKQRTYPQCKPHRHFKDNLKDTLKKINIETAMLESISSGGSDCETAKKKNYANNPFLCPSSSASNVVDMKDVMVLKDLINHASGARSSSVSSTSLLAGSVSSTASQPELLKDKLFRIFCAWDCWPPFKTLQGYIGFFIMDAFVDLFITLCIVLNTIFMAIDHYDMSKGLQNALEMGNYVFTAVFAAEAFLKILALAPSTYFRDPWNIFDSFIVFLSLMELGLEGVQGLSVLRSFRLLRVFKLAKSWPTLNMLIGIVAGTMGALGNLTLVLGIIVFIFAVMGQQLFGEKYEIKDLFEDGELPRWGFRTFLHSFMIVFRVLCGEWIESMWMCMKVSGYACVPFFLLTMIIGNLVVNDEPNKLQEAIDRIVRFTHWVKMSLLKCAKHTFNKKRPANIAELPKIDVNGKKTLLDGHAIIGNGKFGDKIEVDENAVTPTNQEGIKEKDKDEKDGIDAADGDRKLSESSTRLASEAGELKSPVGSHASSSLTSLSEGGEEDNLKVQVEGEPEINEVDIVYVKTPDDCLCQFCIKHCNCWLYFQHTKFGQAWWKLRCLMYRVVEHKYFETFIITMILASSLALALEDINLRKKPIMGQILKYMDKCFTVIFICEMFIKWFAFGWKKYFTDAWCWLDFLIVAVSIIMLAAESIGMGNLSAFRSMRTLRALRPLRAVSRWEGMRVVVNALIKAVPSIFNVLLVCLVFWLIFSIMGVQLFNGRFHKCLYIQNKSKVPAEEVNNRSQCEENRNIYEWKNSPINFDNVFNGYLALFQVATFKGWIDIMADATDIREVSKHVTADILKRRDGHDWNTFNQIEEQPIKEYSIYMYLYFVLFIIFGSFFTLNLFIGVIIDNFNQQKKKAGGSLEMFMTDDQKKYYKAMKNLQSKKPTKGIPLPKFKVAEWMFHLTTSQKFDIAIMMIILLNMITMAMEHYDMSQTFQDFLKYINIVFIGIFTGECVMKLMGLRFYYFKEPWNIFDFVVVQYFVSPTLLRVVRVFRVGRVLRLVKSAKGIRTLLFSLAVSLPALFNIGLLLFLVMFIYSMFGMSFFMDVGAFNGIDDVFNFQTLIQSMILLFQMSTSAGWDGVLAAIMREPPECDPNKEIFGNKNANGNCGSYGMAVLFLVTYLVISFLVVINMYIAVILENFSQATEDVQQGLTPDDFDMYYEKWEKFDPKATQYIALSELSDFVDFLEEPLQLPKPNHFMLVKLDIPICEGEKVHCVDILQALTKNYLGTADESAAEEPAAEKVDYNPITSTLRRQKEHFAARIIQRAWRQFSANRPPRPQSALPPPPSYEESCKKQDEITQESPDDSPSGSGTEIQTEVKTVELYPESGVVA</sequence>
<evidence type="ECO:0000313" key="22">
    <source>
        <dbReference type="EMBL" id="KOF90908.1"/>
    </source>
</evidence>
<dbReference type="GO" id="GO:0019228">
    <property type="term" value="P:neuronal action potential"/>
    <property type="evidence" value="ECO:0007669"/>
    <property type="project" value="TreeGrafter"/>
</dbReference>
<feature type="region of interest" description="Disordered" evidence="18">
    <location>
        <begin position="628"/>
        <end position="656"/>
    </location>
</feature>
<evidence type="ECO:0000259" key="21">
    <source>
        <dbReference type="Pfam" id="PF11933"/>
    </source>
</evidence>
<keyword evidence="3 17" id="KW-0894">Sodium channel</keyword>
<keyword evidence="11 17" id="KW-0406">Ion transport</keyword>
<organism evidence="22">
    <name type="scientific">Octopus bimaculoides</name>
    <name type="common">California two-spotted octopus</name>
    <dbReference type="NCBI Taxonomy" id="37653"/>
    <lineage>
        <taxon>Eukaryota</taxon>
        <taxon>Metazoa</taxon>
        <taxon>Spiralia</taxon>
        <taxon>Lophotrochozoa</taxon>
        <taxon>Mollusca</taxon>
        <taxon>Cephalopoda</taxon>
        <taxon>Coleoidea</taxon>
        <taxon>Octopodiformes</taxon>
        <taxon>Octopoda</taxon>
        <taxon>Incirrata</taxon>
        <taxon>Octopodidae</taxon>
        <taxon>Octopus</taxon>
    </lineage>
</organism>
<gene>
    <name evidence="22" type="ORF">OCBIM_22010179mg</name>
</gene>
<feature type="compositionally biased region" description="Basic and acidic residues" evidence="18">
    <location>
        <begin position="457"/>
        <end position="473"/>
    </location>
</feature>
<feature type="transmembrane region" description="Helical" evidence="17">
    <location>
        <begin position="226"/>
        <end position="248"/>
    </location>
</feature>
<evidence type="ECO:0000256" key="5">
    <source>
        <dbReference type="ARBA" id="ARBA00022553"/>
    </source>
</evidence>
<feature type="transmembrane region" description="Helical" evidence="17">
    <location>
        <begin position="1061"/>
        <end position="1089"/>
    </location>
</feature>